<gene>
    <name evidence="2" type="ORF">GCM10022289_34520</name>
</gene>
<keyword evidence="1" id="KW-0732">Signal</keyword>
<feature type="chain" id="PRO_5045235027" description="HEAT repeat domain-containing protein" evidence="1">
    <location>
        <begin position="20"/>
        <end position="388"/>
    </location>
</feature>
<evidence type="ECO:0008006" key="4">
    <source>
        <dbReference type="Google" id="ProtNLM"/>
    </source>
</evidence>
<evidence type="ECO:0000256" key="1">
    <source>
        <dbReference type="SAM" id="SignalP"/>
    </source>
</evidence>
<comment type="caution">
    <text evidence="2">The sequence shown here is derived from an EMBL/GenBank/DDBJ whole genome shotgun (WGS) entry which is preliminary data.</text>
</comment>
<accession>A0ABP8BLD6</accession>
<organism evidence="2 3">
    <name type="scientific">Pedobacter jeongneungensis</name>
    <dbReference type="NCBI Taxonomy" id="947309"/>
    <lineage>
        <taxon>Bacteria</taxon>
        <taxon>Pseudomonadati</taxon>
        <taxon>Bacteroidota</taxon>
        <taxon>Sphingobacteriia</taxon>
        <taxon>Sphingobacteriales</taxon>
        <taxon>Sphingobacteriaceae</taxon>
        <taxon>Pedobacter</taxon>
    </lineage>
</organism>
<dbReference type="Proteomes" id="UP001501772">
    <property type="component" value="Unassembled WGS sequence"/>
</dbReference>
<dbReference type="RefSeq" id="WP_344852684.1">
    <property type="nucleotide sequence ID" value="NZ_BAABBY010000008.1"/>
</dbReference>
<protein>
    <recommendedName>
        <fullName evidence="4">HEAT repeat domain-containing protein</fullName>
    </recommendedName>
</protein>
<proteinExistence type="predicted"/>
<evidence type="ECO:0000313" key="3">
    <source>
        <dbReference type="Proteomes" id="UP001501772"/>
    </source>
</evidence>
<evidence type="ECO:0000313" key="2">
    <source>
        <dbReference type="EMBL" id="GAA4209290.1"/>
    </source>
</evidence>
<name>A0ABP8BLD6_9SPHI</name>
<dbReference type="EMBL" id="BAABBY010000008">
    <property type="protein sequence ID" value="GAA4209290.1"/>
    <property type="molecule type" value="Genomic_DNA"/>
</dbReference>
<sequence>MKYLFLLLLIVLPYTKSSAQSVSDFEIEFKEIAQQHFPDKKVDSLYKKYNHILFWFNPNSQLAAGMKNMETANYPLSNFKQSNVYKENIDALLADTLNRKYSFGCFLACAANDTSKTDKITALLKRSDYKDFWLATILTYLHSKDFEPIIKCIIRHKDNDGTSYLIDDFLRMDKQRLNKFGMDSISSKDRVIQCLAIRTLAKTENSAQKEKVLKETVITTDTAMKGWAIAVLAHLHAKEMFPVVKPYLANKDLHQICLKAIASSTSFIDIQYLDSLIRSPKSDDALLHALLSSENDISLRKWFVLVKDEKLPDNYYIDLFGNSLFYDDRYFDQICEIIMKTPNEKQLYQLMDYFKNKKDERSINFLNKCLNHPVASVKEKAKYFLNKN</sequence>
<reference evidence="3" key="1">
    <citation type="journal article" date="2019" name="Int. J. Syst. Evol. Microbiol.">
        <title>The Global Catalogue of Microorganisms (GCM) 10K type strain sequencing project: providing services to taxonomists for standard genome sequencing and annotation.</title>
        <authorList>
            <consortium name="The Broad Institute Genomics Platform"/>
            <consortium name="The Broad Institute Genome Sequencing Center for Infectious Disease"/>
            <person name="Wu L."/>
            <person name="Ma J."/>
        </authorList>
    </citation>
    <scope>NUCLEOTIDE SEQUENCE [LARGE SCALE GENOMIC DNA]</scope>
    <source>
        <strain evidence="3">JCM 17626</strain>
    </source>
</reference>
<keyword evidence="3" id="KW-1185">Reference proteome</keyword>
<feature type="signal peptide" evidence="1">
    <location>
        <begin position="1"/>
        <end position="19"/>
    </location>
</feature>